<accession>A0A067U2K0</accession>
<feature type="compositionally biased region" description="Basic and acidic residues" evidence="2">
    <location>
        <begin position="185"/>
        <end position="194"/>
    </location>
</feature>
<dbReference type="EMBL" id="KL142367">
    <property type="protein sequence ID" value="KDR85623.1"/>
    <property type="molecule type" value="Genomic_DNA"/>
</dbReference>
<feature type="compositionally biased region" description="Polar residues" evidence="2">
    <location>
        <begin position="281"/>
        <end position="304"/>
    </location>
</feature>
<feature type="region of interest" description="Disordered" evidence="2">
    <location>
        <begin position="1"/>
        <end position="123"/>
    </location>
</feature>
<sequence length="895" mass="99098">MSLENAATEGTLSSVTEGSPGQGKKGVAPRTLIISPNLDALLEHEERKRGGGEPRSPESYSHSSPQSLSPSTEYGMGLPPPPRRTRGPKSPLTGIARRGSVVSTVGQEEEPPSSTSNPYINPAPTLEDVFLAGIGTTMSATEKRGHSRDGSVTALPSPQQPSKTQNIEEHAQGLRKSTPQRKFVKHDMNGDGERNNASWRRRPLISHGHHSSVSSSESSCAPPSTIERDPRISISSTIYPASSAHSHPQSLYNEPTFDMATQYRNSFIEIYSPTNPEFNLDHNSPVSNASHPLSPLQFSGSPVSEESYAIDRRSISPKPPIPTTPKPMFTRAALKSRQSSPMPPPSPPIQNEHKFRDTPLPPTTNFLDVEERADLVRKTRKLARVFGQTPGADAMAQQDTNTLSNKPRWRGGMYTFDDSKRLRPGPFNLSNARRHSMPLTPDDVSFLIVSPTFETTPSRADFQIGTGSQEGLASSDLPSHHQIRSGSPTSFIDLSDEEANEARGPRKPAEKAPDPVPSSPVQSLLETMSIDDRVEDERRRKRERLAKLHRFLGSRVPANLVLGFEDIEASLPPPQQSPRTSSESEDTSRKAWLRRRRSSSVVIPSSRWSDELERVKEELDDKEKAINVRRAQKMEKVFGVAPPQTLYHTRHCPSPTSLPPAKSLPPLPPVSPITPISPATTTQRITNFNRSAYIKPKTKKNGRPGTSESSKQLLPKGSEIPGFDERTANADARHSLMYNHYQHSLNSLNDIIDRDDRESLAELHQYLNNPETIPIPIPTPQPEEDIPSAMDRRTSVASTIKSERRRSLPARTSMISLASSEFSVTTPKADVTTFQVRRRRAAKLTQFFGVNYRELITDVLESIENGVEHEHQRGTLRAEEVEDLLSKLRNLKAKT</sequence>
<feature type="compositionally biased region" description="Polar residues" evidence="2">
    <location>
        <begin position="154"/>
        <end position="165"/>
    </location>
</feature>
<evidence type="ECO:0000313" key="4">
    <source>
        <dbReference type="Proteomes" id="UP000027222"/>
    </source>
</evidence>
<keyword evidence="4" id="KW-1185">Reference proteome</keyword>
<feature type="region of interest" description="Disordered" evidence="2">
    <location>
        <begin position="136"/>
        <end position="249"/>
    </location>
</feature>
<proteinExistence type="predicted"/>
<feature type="compositionally biased region" description="Low complexity" evidence="2">
    <location>
        <begin position="57"/>
        <end position="71"/>
    </location>
</feature>
<name>A0A067U2K0_GALM3</name>
<feature type="compositionally biased region" description="Basic and acidic residues" evidence="2">
    <location>
        <begin position="500"/>
        <end position="513"/>
    </location>
</feature>
<feature type="region of interest" description="Disordered" evidence="2">
    <location>
        <begin position="569"/>
        <end position="596"/>
    </location>
</feature>
<feature type="compositionally biased region" description="Polar residues" evidence="2">
    <location>
        <begin position="233"/>
        <end position="249"/>
    </location>
</feature>
<evidence type="ECO:0000256" key="1">
    <source>
        <dbReference type="SAM" id="Coils"/>
    </source>
</evidence>
<organism evidence="3 4">
    <name type="scientific">Galerina marginata (strain CBS 339.88)</name>
    <dbReference type="NCBI Taxonomy" id="685588"/>
    <lineage>
        <taxon>Eukaryota</taxon>
        <taxon>Fungi</taxon>
        <taxon>Dikarya</taxon>
        <taxon>Basidiomycota</taxon>
        <taxon>Agaricomycotina</taxon>
        <taxon>Agaricomycetes</taxon>
        <taxon>Agaricomycetidae</taxon>
        <taxon>Agaricales</taxon>
        <taxon>Agaricineae</taxon>
        <taxon>Strophariaceae</taxon>
        <taxon>Galerina</taxon>
    </lineage>
</organism>
<dbReference type="OrthoDB" id="354769at2759"/>
<evidence type="ECO:0000313" key="3">
    <source>
        <dbReference type="EMBL" id="KDR85623.1"/>
    </source>
</evidence>
<feature type="region of interest" description="Disordered" evidence="2">
    <location>
        <begin position="686"/>
        <end position="723"/>
    </location>
</feature>
<evidence type="ECO:0000256" key="2">
    <source>
        <dbReference type="SAM" id="MobiDB-lite"/>
    </source>
</evidence>
<feature type="compositionally biased region" description="Basic and acidic residues" evidence="2">
    <location>
        <begin position="41"/>
        <end position="56"/>
    </location>
</feature>
<dbReference type="HOGENOM" id="CLU_009726_0_0_1"/>
<dbReference type="Proteomes" id="UP000027222">
    <property type="component" value="Unassembled WGS sequence"/>
</dbReference>
<dbReference type="AlphaFoldDB" id="A0A067U2K0"/>
<gene>
    <name evidence="3" type="ORF">GALMADRAFT_234605</name>
</gene>
<feature type="compositionally biased region" description="Polar residues" evidence="2">
    <location>
        <begin position="8"/>
        <end position="19"/>
    </location>
</feature>
<reference evidence="4" key="1">
    <citation type="journal article" date="2014" name="Proc. Natl. Acad. Sci. U.S.A.">
        <title>Extensive sampling of basidiomycete genomes demonstrates inadequacy of the white-rot/brown-rot paradigm for wood decay fungi.</title>
        <authorList>
            <person name="Riley R."/>
            <person name="Salamov A.A."/>
            <person name="Brown D.W."/>
            <person name="Nagy L.G."/>
            <person name="Floudas D."/>
            <person name="Held B.W."/>
            <person name="Levasseur A."/>
            <person name="Lombard V."/>
            <person name="Morin E."/>
            <person name="Otillar R."/>
            <person name="Lindquist E.A."/>
            <person name="Sun H."/>
            <person name="LaButti K.M."/>
            <person name="Schmutz J."/>
            <person name="Jabbour D."/>
            <person name="Luo H."/>
            <person name="Baker S.E."/>
            <person name="Pisabarro A.G."/>
            <person name="Walton J.D."/>
            <person name="Blanchette R.A."/>
            <person name="Henrissat B."/>
            <person name="Martin F."/>
            <person name="Cullen D."/>
            <person name="Hibbett D.S."/>
            <person name="Grigoriev I.V."/>
        </authorList>
    </citation>
    <scope>NUCLEOTIDE SEQUENCE [LARGE SCALE GENOMIC DNA]</scope>
    <source>
        <strain evidence="4">CBS 339.88</strain>
    </source>
</reference>
<feature type="coiled-coil region" evidence="1">
    <location>
        <begin position="605"/>
        <end position="632"/>
    </location>
</feature>
<feature type="region of interest" description="Disordered" evidence="2">
    <location>
        <begin position="281"/>
        <end position="364"/>
    </location>
</feature>
<protein>
    <submittedName>
        <fullName evidence="3">Uncharacterized protein</fullName>
    </submittedName>
</protein>
<keyword evidence="1" id="KW-0175">Coiled coil</keyword>
<feature type="compositionally biased region" description="Basic residues" evidence="2">
    <location>
        <begin position="199"/>
        <end position="210"/>
    </location>
</feature>
<feature type="compositionally biased region" description="Polar residues" evidence="2">
    <location>
        <begin position="101"/>
        <end position="119"/>
    </location>
</feature>
<feature type="region of interest" description="Disordered" evidence="2">
    <location>
        <begin position="457"/>
        <end position="536"/>
    </location>
</feature>
<feature type="region of interest" description="Disordered" evidence="2">
    <location>
        <begin position="394"/>
        <end position="417"/>
    </location>
</feature>